<dbReference type="SUPFAM" id="SSF53187">
    <property type="entry name" value="Zn-dependent exopeptidases"/>
    <property type="match status" value="1"/>
</dbReference>
<keyword evidence="5" id="KW-0677">Repeat</keyword>
<feature type="domain" description="Peptidase M20 dimerisation" evidence="9">
    <location>
        <begin position="704"/>
        <end position="852"/>
    </location>
</feature>
<dbReference type="InParanoid" id="F4S7L7"/>
<feature type="region of interest" description="Disordered" evidence="8">
    <location>
        <begin position="141"/>
        <end position="161"/>
    </location>
</feature>
<evidence type="ECO:0000256" key="6">
    <source>
        <dbReference type="ARBA" id="ARBA00022801"/>
    </source>
</evidence>
<dbReference type="STRING" id="747676.F4S7L7"/>
<dbReference type="PROSITE" id="PS00678">
    <property type="entry name" value="WD_REPEATS_1"/>
    <property type="match status" value="2"/>
</dbReference>
<dbReference type="Gene3D" id="3.40.630.10">
    <property type="entry name" value="Zn peptidases"/>
    <property type="match status" value="1"/>
</dbReference>
<feature type="region of interest" description="Disordered" evidence="8">
    <location>
        <begin position="184"/>
        <end position="203"/>
    </location>
</feature>
<dbReference type="InterPro" id="IPR036322">
    <property type="entry name" value="WD40_repeat_dom_sf"/>
</dbReference>
<dbReference type="GO" id="GO:0006751">
    <property type="term" value="P:glutathione catabolic process"/>
    <property type="evidence" value="ECO:0007669"/>
    <property type="project" value="InterPro"/>
</dbReference>
<dbReference type="InterPro" id="IPR017149">
    <property type="entry name" value="GSH_degradosome_Dug2"/>
</dbReference>
<feature type="repeat" description="WD" evidence="7">
    <location>
        <begin position="301"/>
        <end position="317"/>
    </location>
</feature>
<dbReference type="Gene3D" id="3.30.70.360">
    <property type="match status" value="1"/>
</dbReference>
<evidence type="ECO:0000259" key="9">
    <source>
        <dbReference type="Pfam" id="PF07687"/>
    </source>
</evidence>
<accession>F4S7L7</accession>
<evidence type="ECO:0000256" key="2">
    <source>
        <dbReference type="ARBA" id="ARBA00022574"/>
    </source>
</evidence>
<name>F4S7L7_MELLP</name>
<evidence type="ECO:0000313" key="10">
    <source>
        <dbReference type="EMBL" id="EGF99342.1"/>
    </source>
</evidence>
<dbReference type="GO" id="GO:0008233">
    <property type="term" value="F:peptidase activity"/>
    <property type="evidence" value="ECO:0007669"/>
    <property type="project" value="UniProtKB-KW"/>
</dbReference>
<protein>
    <submittedName>
        <fullName evidence="10">Metalloexopeptidase</fullName>
    </submittedName>
</protein>
<evidence type="ECO:0000256" key="8">
    <source>
        <dbReference type="SAM" id="MobiDB-lite"/>
    </source>
</evidence>
<dbReference type="PIRSF" id="PIRSF037237">
    <property type="entry name" value="Peptidase_WD_repeats_DUG2"/>
    <property type="match status" value="1"/>
</dbReference>
<dbReference type="InterPro" id="IPR015943">
    <property type="entry name" value="WD40/YVTN_repeat-like_dom_sf"/>
</dbReference>
<dbReference type="SMART" id="SM00320">
    <property type="entry name" value="WD40"/>
    <property type="match status" value="7"/>
</dbReference>
<evidence type="ECO:0000256" key="4">
    <source>
        <dbReference type="ARBA" id="ARBA00022723"/>
    </source>
</evidence>
<dbReference type="Proteomes" id="UP000001072">
    <property type="component" value="Unassembled WGS sequence"/>
</dbReference>
<feature type="compositionally biased region" description="Polar residues" evidence="8">
    <location>
        <begin position="141"/>
        <end position="154"/>
    </location>
</feature>
<dbReference type="InterPro" id="IPR011650">
    <property type="entry name" value="Peptidase_M20_dimer"/>
</dbReference>
<gene>
    <name evidence="10" type="ORF">MELLADRAFT_79499</name>
</gene>
<reference evidence="11" key="1">
    <citation type="journal article" date="2011" name="Proc. Natl. Acad. Sci. U.S.A.">
        <title>Obligate biotrophy features unraveled by the genomic analysis of rust fungi.</title>
        <authorList>
            <person name="Duplessis S."/>
            <person name="Cuomo C.A."/>
            <person name="Lin Y.-C."/>
            <person name="Aerts A."/>
            <person name="Tisserant E."/>
            <person name="Veneault-Fourrey C."/>
            <person name="Joly D.L."/>
            <person name="Hacquard S."/>
            <person name="Amselem J."/>
            <person name="Cantarel B.L."/>
            <person name="Chiu R."/>
            <person name="Coutinho P.M."/>
            <person name="Feau N."/>
            <person name="Field M."/>
            <person name="Frey P."/>
            <person name="Gelhaye E."/>
            <person name="Goldberg J."/>
            <person name="Grabherr M.G."/>
            <person name="Kodira C.D."/>
            <person name="Kohler A."/>
            <person name="Kuees U."/>
            <person name="Lindquist E.A."/>
            <person name="Lucas S.M."/>
            <person name="Mago R."/>
            <person name="Mauceli E."/>
            <person name="Morin E."/>
            <person name="Murat C."/>
            <person name="Pangilinan J.L."/>
            <person name="Park R."/>
            <person name="Pearson M."/>
            <person name="Quesneville H."/>
            <person name="Rouhier N."/>
            <person name="Sakthikumar S."/>
            <person name="Salamov A.A."/>
            <person name="Schmutz J."/>
            <person name="Selles B."/>
            <person name="Shapiro H."/>
            <person name="Tanguay P."/>
            <person name="Tuskan G.A."/>
            <person name="Henrissat B."/>
            <person name="Van de Peer Y."/>
            <person name="Rouze P."/>
            <person name="Ellis J.G."/>
            <person name="Dodds P.N."/>
            <person name="Schein J.E."/>
            <person name="Zhong S."/>
            <person name="Hamelin R.C."/>
            <person name="Grigoriev I.V."/>
            <person name="Szabo L.J."/>
            <person name="Martin F."/>
        </authorList>
    </citation>
    <scope>NUCLEOTIDE SEQUENCE [LARGE SCALE GENOMIC DNA]</scope>
    <source>
        <strain evidence="11">98AG31 / pathotype 3-4-7</strain>
    </source>
</reference>
<evidence type="ECO:0000256" key="5">
    <source>
        <dbReference type="ARBA" id="ARBA00022737"/>
    </source>
</evidence>
<dbReference type="Pfam" id="PF01546">
    <property type="entry name" value="Peptidase_M20"/>
    <property type="match status" value="1"/>
</dbReference>
<dbReference type="RefSeq" id="XP_007417358.1">
    <property type="nucleotide sequence ID" value="XM_007417296.1"/>
</dbReference>
<evidence type="ECO:0000256" key="7">
    <source>
        <dbReference type="PROSITE-ProRule" id="PRU00221"/>
    </source>
</evidence>
<dbReference type="PANTHER" id="PTHR43270:SF8">
    <property type="entry name" value="DI- AND TRIPEPTIDASE DUG2-RELATED"/>
    <property type="match status" value="1"/>
</dbReference>
<dbReference type="OrthoDB" id="7832001at2759"/>
<dbReference type="AlphaFoldDB" id="F4S7L7"/>
<evidence type="ECO:0000256" key="3">
    <source>
        <dbReference type="ARBA" id="ARBA00022670"/>
    </source>
</evidence>
<dbReference type="InterPro" id="IPR019775">
    <property type="entry name" value="WD40_repeat_CS"/>
</dbReference>
<dbReference type="SUPFAM" id="SSF50978">
    <property type="entry name" value="WD40 repeat-like"/>
    <property type="match status" value="1"/>
</dbReference>
<dbReference type="InterPro" id="IPR002933">
    <property type="entry name" value="Peptidase_M20"/>
</dbReference>
<dbReference type="GeneID" id="18933279"/>
<evidence type="ECO:0000256" key="1">
    <source>
        <dbReference type="ARBA" id="ARBA00006247"/>
    </source>
</evidence>
<comment type="similarity">
    <text evidence="1">Belongs to the peptidase M20A family.</text>
</comment>
<dbReference type="PROSITE" id="PS50082">
    <property type="entry name" value="WD_REPEATS_2"/>
    <property type="match status" value="4"/>
</dbReference>
<dbReference type="InterPro" id="IPR051458">
    <property type="entry name" value="Cyt/Met_Dipeptidase"/>
</dbReference>
<dbReference type="EMBL" id="GL883160">
    <property type="protein sequence ID" value="EGF99342.1"/>
    <property type="molecule type" value="Genomic_DNA"/>
</dbReference>
<dbReference type="Pfam" id="PF07687">
    <property type="entry name" value="M20_dimer"/>
    <property type="match status" value="1"/>
</dbReference>
<dbReference type="Pfam" id="PF00400">
    <property type="entry name" value="WD40"/>
    <property type="match status" value="3"/>
</dbReference>
<dbReference type="HOGENOM" id="CLU_008535_1_0_1"/>
<sequence>MSTLTLLTTLSSQDKESVLSLVADPSAGHVFGGSQLGDIHVWSLHTFFPITRLIGHESSVLSLSISVERSLLFSSSGDNTVRVWDSTRFGPSLYIIKPPIDSCGDVLSLAWCDRLNVLYLGCQDASIQWITLPVTKPHNSVLQETPKSCNSRPTDISPHSPIISQTQSIENTLSKLNLSPTLLSEVGSNRPVTPTGNLNNSTRSAHHHKFFDSLSQAELLKAARRRDQNHNQQSSHFSDESPTFARFPKAQASYDLSSSQGSHSKTDGIEVLFISNSDCVTYAHFGYIYCLLLIHLNQQPYLISGSGDSTIKVWSIDPQSGALKPPAKTLTSFNPVTPITTPQPNVTAKKSLATDLGAVLTMTVHGSTLYSGYQDGLIKIWDLDTFTCIRTLFHRGISQPTLNSSLDKSLDDILTMTVLDNGEMFSGCAGGMMVKWDSSFERVLKWTSHQGSALASCFTFHNGKRLLLTGGSDNCIKVWDVYPEEQSDLQLSLTDSAGVSTARIAFQGRMLRHLSQFVSYRSISNDLHREDCRQAALYLKKSLVRLGADARLLPGDPNRNPLVLATFTGKSSALSPPARPRKRVLYYGHYDVVQSGDVNDWSSPPFVMTGQNGWLYGRGVSDNKGPTLAVACAVSTLVDQKSLDVDVVMLIEGEEEAGSAGFQKAVQENKDLIGNIDVILVSNSYWLGDDAPCMTFGLRGVIHATARVTSLQPDLHSGMQGGTVHEPVLDLVRILSMLVDDVGKIRLDGFYEGVRPISSEEDKMYDAIIEHLNGDESANLLKHSHITDTRAHLLAKWRQPALSIHKVDVTGPAHSTVIPSSAQAAVSIRIVPDQSLEEISSSFVSFLETAFENLNSRNKLEVTINHTAGWWLGDLSGPYVQAIGESILAEWGTEPLWIREGGSIPGIPFLEQEFEAKAIHLPMGAASDSAHLPNERIKMVNLEKGKNVVARFLLAIAKIKET</sequence>
<dbReference type="InterPro" id="IPR001680">
    <property type="entry name" value="WD40_rpt"/>
</dbReference>
<keyword evidence="2 7" id="KW-0853">WD repeat</keyword>
<dbReference type="PRINTS" id="PR00320">
    <property type="entry name" value="GPROTEINBRPT"/>
</dbReference>
<proteinExistence type="inferred from homology"/>
<keyword evidence="4" id="KW-0479">Metal-binding</keyword>
<dbReference type="GO" id="GO:0006508">
    <property type="term" value="P:proteolysis"/>
    <property type="evidence" value="ECO:0007669"/>
    <property type="project" value="UniProtKB-KW"/>
</dbReference>
<dbReference type="PROSITE" id="PS50294">
    <property type="entry name" value="WD_REPEATS_REGION"/>
    <property type="match status" value="1"/>
</dbReference>
<feature type="repeat" description="WD" evidence="7">
    <location>
        <begin position="53"/>
        <end position="85"/>
    </location>
</feature>
<dbReference type="PANTHER" id="PTHR43270">
    <property type="entry name" value="BETA-ALA-HIS DIPEPTIDASE"/>
    <property type="match status" value="1"/>
</dbReference>
<dbReference type="eggNOG" id="KOG2276">
    <property type="taxonomic scope" value="Eukaryota"/>
</dbReference>
<keyword evidence="11" id="KW-1185">Reference proteome</keyword>
<dbReference type="KEGG" id="mlr:MELLADRAFT_79499"/>
<organism evidence="11">
    <name type="scientific">Melampsora larici-populina (strain 98AG31 / pathotype 3-4-7)</name>
    <name type="common">Poplar leaf rust fungus</name>
    <dbReference type="NCBI Taxonomy" id="747676"/>
    <lineage>
        <taxon>Eukaryota</taxon>
        <taxon>Fungi</taxon>
        <taxon>Dikarya</taxon>
        <taxon>Basidiomycota</taxon>
        <taxon>Pucciniomycotina</taxon>
        <taxon>Pucciniomycetes</taxon>
        <taxon>Pucciniales</taxon>
        <taxon>Melampsoraceae</taxon>
        <taxon>Melampsora</taxon>
    </lineage>
</organism>
<dbReference type="VEuPathDB" id="FungiDB:MELLADRAFT_79499"/>
<keyword evidence="3" id="KW-0645">Protease</keyword>
<keyword evidence="6" id="KW-0378">Hydrolase</keyword>
<evidence type="ECO:0000313" key="11">
    <source>
        <dbReference type="Proteomes" id="UP000001072"/>
    </source>
</evidence>
<feature type="repeat" description="WD" evidence="7">
    <location>
        <begin position="366"/>
        <end position="391"/>
    </location>
</feature>
<dbReference type="GO" id="GO:0046872">
    <property type="term" value="F:metal ion binding"/>
    <property type="evidence" value="ECO:0007669"/>
    <property type="project" value="UniProtKB-KW"/>
</dbReference>
<dbReference type="InterPro" id="IPR020472">
    <property type="entry name" value="WD40_PAC1"/>
</dbReference>
<dbReference type="Gene3D" id="2.130.10.10">
    <property type="entry name" value="YVTN repeat-like/Quinoprotein amine dehydrogenase"/>
    <property type="match status" value="2"/>
</dbReference>
<feature type="repeat" description="WD" evidence="7">
    <location>
        <begin position="458"/>
        <end position="481"/>
    </location>
</feature>